<evidence type="ECO:0000313" key="4">
    <source>
        <dbReference type="Proteomes" id="UP001527181"/>
    </source>
</evidence>
<dbReference type="RefSeq" id="WP_268599112.1">
    <property type="nucleotide sequence ID" value="NZ_JAMDNP010000005.1"/>
</dbReference>
<protein>
    <submittedName>
        <fullName evidence="3">Lantibiotic dehydratase</fullName>
    </submittedName>
</protein>
<evidence type="ECO:0000259" key="2">
    <source>
        <dbReference type="Pfam" id="PF14028"/>
    </source>
</evidence>
<dbReference type="InterPro" id="IPR023809">
    <property type="entry name" value="Thiopep_bacteriocin_synth_dom"/>
</dbReference>
<dbReference type="InterPro" id="IPR006827">
    <property type="entry name" value="Lant_deHydtase_N"/>
</dbReference>
<feature type="domain" description="Lantibiotic dehydratase N-terminal" evidence="1">
    <location>
        <begin position="52"/>
        <end position="692"/>
    </location>
</feature>
<dbReference type="Pfam" id="PF14028">
    <property type="entry name" value="Lant_dehydr_C"/>
    <property type="match status" value="1"/>
</dbReference>
<comment type="caution">
    <text evidence="3">The sequence shown here is derived from an EMBL/GenBank/DDBJ whole genome shotgun (WGS) entry which is preliminary data.</text>
</comment>
<keyword evidence="4" id="KW-1185">Reference proteome</keyword>
<reference evidence="3 4" key="1">
    <citation type="submission" date="2022-05" db="EMBL/GenBank/DDBJ databases">
        <title>Genome Sequencing of Bee-Associated Microbes.</title>
        <authorList>
            <person name="Dunlap C."/>
        </authorList>
    </citation>
    <scope>NUCLEOTIDE SEQUENCE [LARGE SCALE GENOMIC DNA]</scope>
    <source>
        <strain evidence="3 4">NRRL B-04010</strain>
    </source>
</reference>
<accession>A0ABT4GSE7</accession>
<dbReference type="NCBIfam" id="TIGR03891">
    <property type="entry name" value="thiopep_ocin"/>
    <property type="match status" value="1"/>
</dbReference>
<dbReference type="Pfam" id="PF04738">
    <property type="entry name" value="Lant_dehydr_N"/>
    <property type="match status" value="1"/>
</dbReference>
<organism evidence="3 4">
    <name type="scientific">Paenibacillus alvei</name>
    <name type="common">Bacillus alvei</name>
    <dbReference type="NCBI Taxonomy" id="44250"/>
    <lineage>
        <taxon>Bacteria</taxon>
        <taxon>Bacillati</taxon>
        <taxon>Bacillota</taxon>
        <taxon>Bacilli</taxon>
        <taxon>Bacillales</taxon>
        <taxon>Paenibacillaceae</taxon>
        <taxon>Paenibacillus</taxon>
    </lineage>
</organism>
<feature type="domain" description="Thiopeptide-type bacteriocin biosynthesis" evidence="2">
    <location>
        <begin position="775"/>
        <end position="1035"/>
    </location>
</feature>
<evidence type="ECO:0000259" key="1">
    <source>
        <dbReference type="Pfam" id="PF04738"/>
    </source>
</evidence>
<name>A0ABT4GSE7_PAEAL</name>
<dbReference type="EMBL" id="JAMDNP010000005">
    <property type="protein sequence ID" value="MCY9759607.1"/>
    <property type="molecule type" value="Genomic_DNA"/>
</dbReference>
<dbReference type="Proteomes" id="UP001527181">
    <property type="component" value="Unassembled WGS sequence"/>
</dbReference>
<evidence type="ECO:0000313" key="3">
    <source>
        <dbReference type="EMBL" id="MCY9759607.1"/>
    </source>
</evidence>
<sequence length="1059" mass="123754">MGNSESALPLFETMDFFQARIPLLPIHFYEDLLDRNSSCEQLRDKVTYLLKNPIIREAITVANPQFMGSVDYVLNRPDHRKSNKVLRSLIHYLIRLSTRATPYGIFAGVSLGKFEDSSSLIIGNIERHRKIARPDMEWIMSVVQYLEKEPVVVAQLTVVTNPLLYIVGSRAKLPYLNYSNSENNEIKNSSIKATTLVKYVLERAQKPITFAQLAIEIQEKHPETSYNRIVQFITTLLHQEFIISNLRPPISIHKAELPFDYIRKQIEPLNGLDDMKQRLNTVNEQIHQYNKSIIGEGEVLNHRLHENLNRILSTKNPLQVDMEVEIKKVSLNQDVAKQIAKAAEIMWRLSPEPSNPHLASYRNNFIEKYGFHQQVPLLELLDEDAGLGAPPDYKYPESKYRTEQITVNIERNKVLGIWVADAIKRGHNEIELTEERLMKMETPESHLQPPASLEMFITIATDNKQRSKIIINPNSGSPGAGRTFGRFSTFLNTDEALEFSKMYANRNISDDEPIMAEIVYLPVNSRHANVAITNQMCAYQIVLGTNISESNYTKTIPLSDLYVGCTNQYFYLISRNLNREVIPMMTNMLNYQHSPNVYRFLREVANERQRNIIPFYWGHLSEFPMLPRIRYQNIILSLAKWSLNKNVEVFQQCKNSDDWVKCFCEWRAQWNIPRYVYITVADNRLLFDLDNNYFVFELYDKYKNLNGSESLWLTECGFEMKEVWGRGDNGHYIAEYVVPLVSKKTNKRAFNQRKIVCPFSSSLGVTKRYFPGREWLYVKLYGMSEREEEFIGKHLKAFCEHAERQHLIKRYFFIRYTDPEPHIRIRFNSNPSELIQKLIPAIHTWAEQLEIEGLLNRITFDTYEPEVNRYGGGEVISLAEEIFSADSKLVAELISIWCDKRISENLVELAMISVMDILNHFLPSLEEQVKWCQEKDWHMHYSIEFQKRRRDYMALCDASNETPYLEQNSMVKNYIHLRKEKILSYKYALDQNNKRMMLTASQSSILDSLVHMNLNRLLGTNRNQERKIMSLISHSLYHLNNKRKHTQQTFEGILSYDNN</sequence>
<gene>
    <name evidence="3" type="ORF">M5X12_03360</name>
</gene>
<proteinExistence type="predicted"/>